<evidence type="ECO:0008006" key="3">
    <source>
        <dbReference type="Google" id="ProtNLM"/>
    </source>
</evidence>
<dbReference type="Proteomes" id="UP000298327">
    <property type="component" value="Unassembled WGS sequence"/>
</dbReference>
<dbReference type="InterPro" id="IPR032675">
    <property type="entry name" value="LRR_dom_sf"/>
</dbReference>
<dbReference type="SUPFAM" id="SSF52047">
    <property type="entry name" value="RNI-like"/>
    <property type="match status" value="1"/>
</dbReference>
<dbReference type="Gene3D" id="3.80.10.10">
    <property type="entry name" value="Ribonuclease Inhibitor"/>
    <property type="match status" value="1"/>
</dbReference>
<keyword evidence="2" id="KW-1185">Reference proteome</keyword>
<accession>A0A4Y9ZB63</accession>
<dbReference type="EMBL" id="SEOQ01000053">
    <property type="protein sequence ID" value="TFY71390.1"/>
    <property type="molecule type" value="Genomic_DNA"/>
</dbReference>
<reference evidence="1 2" key="1">
    <citation type="submission" date="2019-02" db="EMBL/GenBank/DDBJ databases">
        <title>Genome sequencing of the rare red list fungi Dentipellis fragilis.</title>
        <authorList>
            <person name="Buettner E."/>
            <person name="Kellner H."/>
        </authorList>
    </citation>
    <scope>NUCLEOTIDE SEQUENCE [LARGE SCALE GENOMIC DNA]</scope>
    <source>
        <strain evidence="1 2">DSM 105465</strain>
    </source>
</reference>
<gene>
    <name evidence="1" type="ORF">EVG20_g1617</name>
</gene>
<sequence length="471" mass="51679">MAPTFTFPALNADCTALILDWLDKQSLLVAACLCRGACQAIRPRLVRNVSITQLGKLMHFCHFVFAHKLASSIHAVTLRVLPGPHLNRYLGSFCDVLEMACNLRSFVVYGSTQALISITGSPRVAVLVAGGTIPLTKLEMEGIDPSGLHALRTVRGLSCLAFSFAPSWNPGLGQLTRIIQNSSDTLTEITLRAVYAMGGGARWTLKANAGTSFAPCAKMRRLSVQDMDVEISFLASGFPRLEHLALDHGCLMDTTGILGEPVCPNLKSLNCPLELVSALRNSNISNLRRLSMDSIPEDQVACFADALACFPLRRLYLGAFLHRDGPPRDISPVQDLLAHIVPSVPGLRVMEVKVYGILHVNIDFCEFVHLGYVSTISWPKDIKYMSMSLVDLSSPYDRLAPLFIPSHESGLRWFHAIPSLEYFEYTLNDSTAASFVRRLTSEADGTAHGDEIECFSHIGDVDPTQYEDLRG</sequence>
<evidence type="ECO:0000313" key="2">
    <source>
        <dbReference type="Proteomes" id="UP000298327"/>
    </source>
</evidence>
<dbReference type="AlphaFoldDB" id="A0A4Y9ZB63"/>
<evidence type="ECO:0000313" key="1">
    <source>
        <dbReference type="EMBL" id="TFY71390.1"/>
    </source>
</evidence>
<dbReference type="OrthoDB" id="10288204at2759"/>
<proteinExistence type="predicted"/>
<protein>
    <recommendedName>
        <fullName evidence="3">F-box domain-containing protein</fullName>
    </recommendedName>
</protein>
<organism evidence="1 2">
    <name type="scientific">Dentipellis fragilis</name>
    <dbReference type="NCBI Taxonomy" id="205917"/>
    <lineage>
        <taxon>Eukaryota</taxon>
        <taxon>Fungi</taxon>
        <taxon>Dikarya</taxon>
        <taxon>Basidiomycota</taxon>
        <taxon>Agaricomycotina</taxon>
        <taxon>Agaricomycetes</taxon>
        <taxon>Russulales</taxon>
        <taxon>Hericiaceae</taxon>
        <taxon>Dentipellis</taxon>
    </lineage>
</organism>
<comment type="caution">
    <text evidence="1">The sequence shown here is derived from an EMBL/GenBank/DDBJ whole genome shotgun (WGS) entry which is preliminary data.</text>
</comment>
<name>A0A4Y9ZB63_9AGAM</name>